<accession>A0A7Y9XWP5</accession>
<comment type="caution">
    <text evidence="1">The sequence shown here is derived from an EMBL/GenBank/DDBJ whole genome shotgun (WGS) entry which is preliminary data.</text>
</comment>
<evidence type="ECO:0000313" key="1">
    <source>
        <dbReference type="EMBL" id="NYH94471.1"/>
    </source>
</evidence>
<dbReference type="RefSeq" id="WP_179406385.1">
    <property type="nucleotide sequence ID" value="NZ_BMGF01000001.1"/>
</dbReference>
<proteinExistence type="predicted"/>
<protein>
    <submittedName>
        <fullName evidence="1">Uncharacterized protein</fullName>
    </submittedName>
</protein>
<sequence length="61" mass="6601">MDAQRAERALARIAAAADRLERAANAPALPDDELARRHEALKGSVADALRRLDALLPDGER</sequence>
<reference evidence="1 2" key="1">
    <citation type="submission" date="2020-07" db="EMBL/GenBank/DDBJ databases">
        <title>Genomic Encyclopedia of Type Strains, Phase IV (KMG-IV): sequencing the most valuable type-strain genomes for metagenomic binning, comparative biology and taxonomic classification.</title>
        <authorList>
            <person name="Goeker M."/>
        </authorList>
    </citation>
    <scope>NUCLEOTIDE SEQUENCE [LARGE SCALE GENOMIC DNA]</scope>
    <source>
        <strain evidence="1 2">DSM 29043</strain>
    </source>
</reference>
<keyword evidence="2" id="KW-1185">Reference proteome</keyword>
<dbReference type="AlphaFoldDB" id="A0A7Y9XWP5"/>
<gene>
    <name evidence="1" type="ORF">FHS75_000776</name>
</gene>
<dbReference type="EMBL" id="JACBZF010000001">
    <property type="protein sequence ID" value="NYH94471.1"/>
    <property type="molecule type" value="Genomic_DNA"/>
</dbReference>
<name>A0A7Y9XWP5_9SPHN</name>
<organism evidence="1 2">
    <name type="scientific">Novosphingobium marinum</name>
    <dbReference type="NCBI Taxonomy" id="1514948"/>
    <lineage>
        <taxon>Bacteria</taxon>
        <taxon>Pseudomonadati</taxon>
        <taxon>Pseudomonadota</taxon>
        <taxon>Alphaproteobacteria</taxon>
        <taxon>Sphingomonadales</taxon>
        <taxon>Sphingomonadaceae</taxon>
        <taxon>Novosphingobium</taxon>
    </lineage>
</organism>
<evidence type="ECO:0000313" key="2">
    <source>
        <dbReference type="Proteomes" id="UP000522081"/>
    </source>
</evidence>
<dbReference type="Proteomes" id="UP000522081">
    <property type="component" value="Unassembled WGS sequence"/>
</dbReference>